<protein>
    <submittedName>
        <fullName evidence="1">SAM-dependent methyltransferase</fullName>
    </submittedName>
</protein>
<dbReference type="SUPFAM" id="SSF53335">
    <property type="entry name" value="S-adenosyl-L-methionine-dependent methyltransferases"/>
    <property type="match status" value="1"/>
</dbReference>
<comment type="caution">
    <text evidence="1">The sequence shown here is derived from an EMBL/GenBank/DDBJ whole genome shotgun (WGS) entry which is preliminary data.</text>
</comment>
<accession>A0A6L9MGX3</accession>
<keyword evidence="1" id="KW-0808">Transferase</keyword>
<keyword evidence="1" id="KW-0489">Methyltransferase</keyword>
<evidence type="ECO:0000313" key="1">
    <source>
        <dbReference type="EMBL" id="NDV87059.1"/>
    </source>
</evidence>
<dbReference type="GO" id="GO:0008168">
    <property type="term" value="F:methyltransferase activity"/>
    <property type="evidence" value="ECO:0007669"/>
    <property type="project" value="UniProtKB-KW"/>
</dbReference>
<keyword evidence="2" id="KW-1185">Reference proteome</keyword>
<dbReference type="AlphaFoldDB" id="A0A6L9MGX3"/>
<name>A0A6L9MGX3_9HYPH</name>
<dbReference type="Proteomes" id="UP000476332">
    <property type="component" value="Unassembled WGS sequence"/>
</dbReference>
<reference evidence="1 2" key="1">
    <citation type="submission" date="2020-01" db="EMBL/GenBank/DDBJ databases">
        <title>Genomes of bacteria type strains.</title>
        <authorList>
            <person name="Chen J."/>
            <person name="Zhu S."/>
            <person name="Chen J."/>
        </authorList>
    </citation>
    <scope>NUCLEOTIDE SEQUENCE [LARGE SCALE GENOMIC DNA]</scope>
    <source>
        <strain evidence="1 2">KCTC 52919</strain>
    </source>
</reference>
<gene>
    <name evidence="1" type="ORF">GTW51_10130</name>
</gene>
<dbReference type="GO" id="GO:0032259">
    <property type="term" value="P:methylation"/>
    <property type="evidence" value="ECO:0007669"/>
    <property type="project" value="UniProtKB-KW"/>
</dbReference>
<evidence type="ECO:0000313" key="2">
    <source>
        <dbReference type="Proteomes" id="UP000476332"/>
    </source>
</evidence>
<organism evidence="1 2">
    <name type="scientific">Aurantimonas aggregata</name>
    <dbReference type="NCBI Taxonomy" id="2047720"/>
    <lineage>
        <taxon>Bacteria</taxon>
        <taxon>Pseudomonadati</taxon>
        <taxon>Pseudomonadota</taxon>
        <taxon>Alphaproteobacteria</taxon>
        <taxon>Hyphomicrobiales</taxon>
        <taxon>Aurantimonadaceae</taxon>
        <taxon>Aurantimonas</taxon>
    </lineage>
</organism>
<dbReference type="EMBL" id="JAAAMJ010000006">
    <property type="protein sequence ID" value="NDV87059.1"/>
    <property type="molecule type" value="Genomic_DNA"/>
</dbReference>
<dbReference type="RefSeq" id="WP_163043816.1">
    <property type="nucleotide sequence ID" value="NZ_JAAAMJ010000006.1"/>
</dbReference>
<dbReference type="InterPro" id="IPR029063">
    <property type="entry name" value="SAM-dependent_MTases_sf"/>
</dbReference>
<sequence>MMPALKGARAIARRRVEPPGGLDYFPTPPWATRAFLRHGLGMRGRNRMTVHEPACGEGHMAAVLEETFGAVVATDVFPYGYGGCRDFLDEMFETPIAAGWIITNPPFNKALEFTRLSLERARQGVAMLVRPTFLHGKGRFAGLYRDTPPTQIAYYVERVPMHRGRWEPDGDTLTDYCWLIWRKDDGGALARPRAPLWIPPSRKAMTRKDDAERFGAPRPVPACPLLEVA</sequence>
<proteinExistence type="predicted"/>